<proteinExistence type="predicted"/>
<dbReference type="AlphaFoldDB" id="A0A0N1H764"/>
<accession>A0A0N1H764</accession>
<protein>
    <submittedName>
        <fullName evidence="1">Uncharacterized protein</fullName>
    </submittedName>
</protein>
<dbReference type="EMBL" id="LFJN01000019">
    <property type="protein sequence ID" value="KPI38405.1"/>
    <property type="molecule type" value="Genomic_DNA"/>
</dbReference>
<keyword evidence="2" id="KW-1185">Reference proteome</keyword>
<dbReference type="GeneID" id="28732818"/>
<dbReference type="VEuPathDB" id="FungiDB:AB675_12039"/>
<evidence type="ECO:0000313" key="2">
    <source>
        <dbReference type="Proteomes" id="UP000038010"/>
    </source>
</evidence>
<evidence type="ECO:0000313" key="1">
    <source>
        <dbReference type="EMBL" id="KPI38405.1"/>
    </source>
</evidence>
<gene>
    <name evidence="1" type="ORF">AB675_12039</name>
</gene>
<reference evidence="1 2" key="1">
    <citation type="submission" date="2015-06" db="EMBL/GenBank/DDBJ databases">
        <title>Draft genome of the ant-associated black yeast Phialophora attae CBS 131958.</title>
        <authorList>
            <person name="Moreno L.F."/>
            <person name="Stielow B.J."/>
            <person name="de Hoog S."/>
            <person name="Vicente V.A."/>
            <person name="Weiss V.A."/>
            <person name="de Vries M."/>
            <person name="Cruz L.M."/>
            <person name="Souza E.M."/>
        </authorList>
    </citation>
    <scope>NUCLEOTIDE SEQUENCE [LARGE SCALE GENOMIC DNA]</scope>
    <source>
        <strain evidence="1 2">CBS 131958</strain>
    </source>
</reference>
<sequence>MTANSIPSLLGLPEELRMMIWTLVVPERMVKCFRITSHIIRTGSFYGNGTLWCTGGSCSSQTPDHLGHQGLRQWANPLLPLILINKQMKQEINSLSIKLMPTLVFCSQPHAWSFFFRFNKLALPADMGAPSAYKIRKDIRFDSIYHHNGETVEMVKARVDRALEITLEEKFGIQDIPSSEREVTYLAEHERRFSWEPLQCMGTVGSDLRRLGEGSWRVEKKFRTKHCLCDRDECSAEDRNP</sequence>
<dbReference type="Proteomes" id="UP000038010">
    <property type="component" value="Unassembled WGS sequence"/>
</dbReference>
<organism evidence="1 2">
    <name type="scientific">Cyphellophora attinorum</name>
    <dbReference type="NCBI Taxonomy" id="1664694"/>
    <lineage>
        <taxon>Eukaryota</taxon>
        <taxon>Fungi</taxon>
        <taxon>Dikarya</taxon>
        <taxon>Ascomycota</taxon>
        <taxon>Pezizomycotina</taxon>
        <taxon>Eurotiomycetes</taxon>
        <taxon>Chaetothyriomycetidae</taxon>
        <taxon>Chaetothyriales</taxon>
        <taxon>Cyphellophoraceae</taxon>
        <taxon>Cyphellophora</taxon>
    </lineage>
</organism>
<comment type="caution">
    <text evidence="1">The sequence shown here is derived from an EMBL/GenBank/DDBJ whole genome shotgun (WGS) entry which is preliminary data.</text>
</comment>
<name>A0A0N1H764_9EURO</name>
<dbReference type="RefSeq" id="XP_017998368.1">
    <property type="nucleotide sequence ID" value="XM_018140937.1"/>
</dbReference>